<evidence type="ECO:0000313" key="2">
    <source>
        <dbReference type="Proteomes" id="UP000294739"/>
    </source>
</evidence>
<keyword evidence="2" id="KW-1185">Reference proteome</keyword>
<sequence>MATPSLLADAVRRRADPGAYERDRHYASTGLVRRLDINGNTVRVTVDGTYPYRVMLEISGTEITGESTCPYGCRRRLLQALSQRP</sequence>
<evidence type="ECO:0000313" key="1">
    <source>
        <dbReference type="EMBL" id="TDE13064.1"/>
    </source>
</evidence>
<gene>
    <name evidence="1" type="ORF">E1269_06640</name>
</gene>
<proteinExistence type="predicted"/>
<accession>A0A4R5DLX2</accession>
<dbReference type="OrthoDB" id="3677745at2"/>
<dbReference type="Proteomes" id="UP000294739">
    <property type="component" value="Unassembled WGS sequence"/>
</dbReference>
<reference evidence="1 2" key="1">
    <citation type="submission" date="2019-03" db="EMBL/GenBank/DDBJ databases">
        <title>Draft genome sequences of novel Actinobacteria.</title>
        <authorList>
            <person name="Sahin N."/>
            <person name="Ay H."/>
            <person name="Saygin H."/>
        </authorList>
    </citation>
    <scope>NUCLEOTIDE SEQUENCE [LARGE SCALE GENOMIC DNA]</scope>
    <source>
        <strain evidence="1 2">5K138</strain>
    </source>
</reference>
<dbReference type="RefSeq" id="WP_131892635.1">
    <property type="nucleotide sequence ID" value="NZ_SMKZ01000006.1"/>
</dbReference>
<organism evidence="1 2">
    <name type="scientific">Jiangella asiatica</name>
    <dbReference type="NCBI Taxonomy" id="2530372"/>
    <lineage>
        <taxon>Bacteria</taxon>
        <taxon>Bacillati</taxon>
        <taxon>Actinomycetota</taxon>
        <taxon>Actinomycetes</taxon>
        <taxon>Jiangellales</taxon>
        <taxon>Jiangellaceae</taxon>
        <taxon>Jiangella</taxon>
    </lineage>
</organism>
<name>A0A4R5DLX2_9ACTN</name>
<dbReference type="AlphaFoldDB" id="A0A4R5DLX2"/>
<dbReference type="InParanoid" id="A0A4R5DLX2"/>
<protein>
    <submittedName>
        <fullName evidence="1">Uncharacterized protein</fullName>
    </submittedName>
</protein>
<dbReference type="EMBL" id="SMKZ01000006">
    <property type="protein sequence ID" value="TDE13064.1"/>
    <property type="molecule type" value="Genomic_DNA"/>
</dbReference>
<comment type="caution">
    <text evidence="1">The sequence shown here is derived from an EMBL/GenBank/DDBJ whole genome shotgun (WGS) entry which is preliminary data.</text>
</comment>